<dbReference type="AlphaFoldDB" id="A0A0E3ZTE0"/>
<dbReference type="EMBL" id="CP010429">
    <property type="protein sequence ID" value="AKD53984.1"/>
    <property type="molecule type" value="Genomic_DNA"/>
</dbReference>
<protein>
    <submittedName>
        <fullName evidence="3">Uncharacterized protein</fullName>
    </submittedName>
</protein>
<feature type="region of interest" description="Disordered" evidence="1">
    <location>
        <begin position="16"/>
        <end position="109"/>
    </location>
</feature>
<dbReference type="OrthoDB" id="966082at2"/>
<organism evidence="3 4">
    <name type="scientific">Spirosoma radiotolerans</name>
    <dbReference type="NCBI Taxonomy" id="1379870"/>
    <lineage>
        <taxon>Bacteria</taxon>
        <taxon>Pseudomonadati</taxon>
        <taxon>Bacteroidota</taxon>
        <taxon>Cytophagia</taxon>
        <taxon>Cytophagales</taxon>
        <taxon>Cytophagaceae</taxon>
        <taxon>Spirosoma</taxon>
    </lineage>
</organism>
<feature type="compositionally biased region" description="Basic and acidic residues" evidence="1">
    <location>
        <begin position="61"/>
        <end position="80"/>
    </location>
</feature>
<feature type="signal peptide" evidence="2">
    <location>
        <begin position="1"/>
        <end position="17"/>
    </location>
</feature>
<dbReference type="RefSeq" id="WP_046375579.1">
    <property type="nucleotide sequence ID" value="NZ_CP010429.1"/>
</dbReference>
<name>A0A0E3ZTE0_9BACT</name>
<dbReference type="STRING" id="1379870.SD10_02735"/>
<dbReference type="PATRIC" id="fig|1379870.5.peg.604"/>
<gene>
    <name evidence="3" type="ORF">SD10_02735</name>
</gene>
<feature type="chain" id="PRO_5002417231" evidence="2">
    <location>
        <begin position="18"/>
        <end position="109"/>
    </location>
</feature>
<feature type="compositionally biased region" description="Low complexity" evidence="1">
    <location>
        <begin position="16"/>
        <end position="48"/>
    </location>
</feature>
<evidence type="ECO:0000313" key="3">
    <source>
        <dbReference type="EMBL" id="AKD53984.1"/>
    </source>
</evidence>
<keyword evidence="2" id="KW-0732">Signal</keyword>
<proteinExistence type="predicted"/>
<dbReference type="HOGENOM" id="CLU_2182299_0_0_10"/>
<accession>A0A0E3ZTE0</accession>
<evidence type="ECO:0000256" key="1">
    <source>
        <dbReference type="SAM" id="MobiDB-lite"/>
    </source>
</evidence>
<feature type="compositionally biased region" description="Basic and acidic residues" evidence="1">
    <location>
        <begin position="91"/>
        <end position="109"/>
    </location>
</feature>
<reference evidence="3 4" key="1">
    <citation type="journal article" date="2014" name="Curr. Microbiol.">
        <title>Spirosoma radiotolerans sp. nov., a gamma-radiation-resistant bacterium isolated from gamma ray-irradiated soil.</title>
        <authorList>
            <person name="Lee J.J."/>
            <person name="Srinivasan S."/>
            <person name="Lim S."/>
            <person name="Joe M."/>
            <person name="Im S."/>
            <person name="Bae S.I."/>
            <person name="Park K.R."/>
            <person name="Han J.H."/>
            <person name="Park S.H."/>
            <person name="Joo B.M."/>
            <person name="Park S.J."/>
            <person name="Kim M.K."/>
        </authorList>
    </citation>
    <scope>NUCLEOTIDE SEQUENCE [LARGE SCALE GENOMIC DNA]</scope>
    <source>
        <strain evidence="3 4">DG5A</strain>
    </source>
</reference>
<sequence>MIKVLLGVLLMATPALAQTTPQTAKTSAPKSASGSASSAKPTSASASARSKKPIPPPSMKDNLESKDNAIPTYKKEKDAGVQKVRYRYQPRRTESGARKDTLIDRRKSQ</sequence>
<dbReference type="KEGG" id="srd:SD10_02735"/>
<dbReference type="Proteomes" id="UP000033054">
    <property type="component" value="Chromosome"/>
</dbReference>
<evidence type="ECO:0000256" key="2">
    <source>
        <dbReference type="SAM" id="SignalP"/>
    </source>
</evidence>
<evidence type="ECO:0000313" key="4">
    <source>
        <dbReference type="Proteomes" id="UP000033054"/>
    </source>
</evidence>
<keyword evidence="4" id="KW-1185">Reference proteome</keyword>